<dbReference type="OrthoDB" id="10575626at2759"/>
<comment type="caution">
    <text evidence="2">The sequence shown here is derived from an EMBL/GenBank/DDBJ whole genome shotgun (WGS) entry which is preliminary data.</text>
</comment>
<accession>A0A8J6CCF4</accession>
<evidence type="ECO:0000313" key="2">
    <source>
        <dbReference type="EMBL" id="KAG8469837.1"/>
    </source>
</evidence>
<evidence type="ECO:0000313" key="3">
    <source>
        <dbReference type="Proteomes" id="UP000751190"/>
    </source>
</evidence>
<sequence>MLVAHGDAAPSEEDPPMSLLDMVLDESPFLSDGEKHVAKRTERVRHEILSKLGELRALHARHASDAAKRPTVQELMKLIRDAMVMIDSKELRLAREEAQRWWDEMTASCRPATKAALAAAAAAAPTGRGGAVGRAMASRAAGAVAGAASTADLAGLPGTSTPGALSLAASPADALDGVDRTTRYIDWGMEPLESVPFEQIDFDEAKFKELCVNDKAGARTMGTAAMKRVLALTSDRIFHWANEAKLQMCEGKWPKGDSLRSWVLRPALPEGRESTLTVKIAYSNSAKAFLVHSTRLPRRNSSRRTAVDAFAPAGLGGLPGMASMSPYMTMPTDVAPLTAVAPRRIPAAAHSGRNSDGEPDSADPSAKRARAEAAGAPTTLVASILVDGEAAGAERTPGVPGTPGKSPAG</sequence>
<feature type="region of interest" description="Disordered" evidence="1">
    <location>
        <begin position="348"/>
        <end position="409"/>
    </location>
</feature>
<name>A0A8J6CCF4_DIALT</name>
<gene>
    <name evidence="2" type="ORF">KFE25_006292</name>
</gene>
<keyword evidence="3" id="KW-1185">Reference proteome</keyword>
<dbReference type="AlphaFoldDB" id="A0A8J6CCF4"/>
<evidence type="ECO:0000256" key="1">
    <source>
        <dbReference type="SAM" id="MobiDB-lite"/>
    </source>
</evidence>
<protein>
    <submittedName>
        <fullName evidence="2">Uncharacterized protein</fullName>
    </submittedName>
</protein>
<dbReference type="Proteomes" id="UP000751190">
    <property type="component" value="Unassembled WGS sequence"/>
</dbReference>
<reference evidence="2" key="1">
    <citation type="submission" date="2021-05" db="EMBL/GenBank/DDBJ databases">
        <title>The genome of the haptophyte Pavlova lutheri (Diacronema luteri, Pavlovales) - a model for lipid biosynthesis in eukaryotic algae.</title>
        <authorList>
            <person name="Hulatt C.J."/>
            <person name="Posewitz M.C."/>
        </authorList>
    </citation>
    <scope>NUCLEOTIDE SEQUENCE</scope>
    <source>
        <strain evidence="2">NIVA-4/92</strain>
    </source>
</reference>
<dbReference type="EMBL" id="JAGTXO010000002">
    <property type="protein sequence ID" value="KAG8469837.1"/>
    <property type="molecule type" value="Genomic_DNA"/>
</dbReference>
<organism evidence="2 3">
    <name type="scientific">Diacronema lutheri</name>
    <name type="common">Unicellular marine alga</name>
    <name type="synonym">Monochrysis lutheri</name>
    <dbReference type="NCBI Taxonomy" id="2081491"/>
    <lineage>
        <taxon>Eukaryota</taxon>
        <taxon>Haptista</taxon>
        <taxon>Haptophyta</taxon>
        <taxon>Pavlovophyceae</taxon>
        <taxon>Pavlovales</taxon>
        <taxon>Pavlovaceae</taxon>
        <taxon>Diacronema</taxon>
    </lineage>
</organism>
<proteinExistence type="predicted"/>